<feature type="domain" description="Protein kinase" evidence="5">
    <location>
        <begin position="1"/>
        <end position="277"/>
    </location>
</feature>
<proteinExistence type="predicted"/>
<dbReference type="GO" id="GO:0004674">
    <property type="term" value="F:protein serine/threonine kinase activity"/>
    <property type="evidence" value="ECO:0007669"/>
    <property type="project" value="TreeGrafter"/>
</dbReference>
<gene>
    <name evidence="6" type="ORF">THRCLA_08793</name>
</gene>
<dbReference type="PIRSF" id="PIRSF000654">
    <property type="entry name" value="Integrin-linked_kinase"/>
    <property type="match status" value="1"/>
</dbReference>
<comment type="caution">
    <text evidence="6">The sequence shown here is derived from an EMBL/GenBank/DDBJ whole genome shotgun (WGS) entry which is preliminary data.</text>
</comment>
<dbReference type="InterPro" id="IPR051681">
    <property type="entry name" value="Ser/Thr_Kinases-Pseudokinases"/>
</dbReference>
<evidence type="ECO:0000256" key="3">
    <source>
        <dbReference type="ARBA" id="ARBA00022777"/>
    </source>
</evidence>
<reference evidence="6 7" key="1">
    <citation type="journal article" date="2014" name="Genome Biol. Evol.">
        <title>The secreted proteins of Achlya hypogyna and Thraustotheca clavata identify the ancestral oomycete secretome and reveal gene acquisitions by horizontal gene transfer.</title>
        <authorList>
            <person name="Misner I."/>
            <person name="Blouin N."/>
            <person name="Leonard G."/>
            <person name="Richards T.A."/>
            <person name="Lane C.E."/>
        </authorList>
    </citation>
    <scope>NUCLEOTIDE SEQUENCE [LARGE SCALE GENOMIC DNA]</scope>
    <source>
        <strain evidence="6 7">ATCC 34112</strain>
    </source>
</reference>
<dbReference type="InterPro" id="IPR001245">
    <property type="entry name" value="Ser-Thr/Tyr_kinase_cat_dom"/>
</dbReference>
<dbReference type="GO" id="GO:0005524">
    <property type="term" value="F:ATP binding"/>
    <property type="evidence" value="ECO:0007669"/>
    <property type="project" value="UniProtKB-KW"/>
</dbReference>
<keyword evidence="4" id="KW-0067">ATP-binding</keyword>
<dbReference type="PROSITE" id="PS50011">
    <property type="entry name" value="PROTEIN_KINASE_DOM"/>
    <property type="match status" value="1"/>
</dbReference>
<evidence type="ECO:0000256" key="4">
    <source>
        <dbReference type="ARBA" id="ARBA00022840"/>
    </source>
</evidence>
<dbReference type="EMBL" id="JNBS01002357">
    <property type="protein sequence ID" value="OQR92093.1"/>
    <property type="molecule type" value="Genomic_DNA"/>
</dbReference>
<evidence type="ECO:0000313" key="6">
    <source>
        <dbReference type="EMBL" id="OQR92093.1"/>
    </source>
</evidence>
<dbReference type="STRING" id="74557.A0A1V9Z287"/>
<evidence type="ECO:0000259" key="5">
    <source>
        <dbReference type="PROSITE" id="PS50011"/>
    </source>
</evidence>
<evidence type="ECO:0000256" key="1">
    <source>
        <dbReference type="ARBA" id="ARBA00022679"/>
    </source>
</evidence>
<accession>A0A1V9Z287</accession>
<sequence length="278" mass="31346">MNATSQYLIQTIDNKNLIATEANNVAEYPWHSVCKGRYCGKTPVVIKKRVHLNTPNEEDACLLFLHNLTNQETMSHPFILQSFGIFTDVNQTLSHVTACPEKGSLKELLTKEILDLNTKIDILTKIAMAVSHLHNQPLPIAHGKLQAKSVWITHDYQPKLTEFEFSCKFSGGFRPMGSCLAWSAPEALTAINQCTEKADVYSFAILMIEVMDPRPRPYPKFTKSLTAKIAAGEVRPEITNHDEWPHELLKLVTECWASNPDDRPSFNAIVARLNMMIL</sequence>
<keyword evidence="1" id="KW-0808">Transferase</keyword>
<protein>
    <submittedName>
        <fullName evidence="6">Kinase</fullName>
    </submittedName>
</protein>
<organism evidence="6 7">
    <name type="scientific">Thraustotheca clavata</name>
    <dbReference type="NCBI Taxonomy" id="74557"/>
    <lineage>
        <taxon>Eukaryota</taxon>
        <taxon>Sar</taxon>
        <taxon>Stramenopiles</taxon>
        <taxon>Oomycota</taxon>
        <taxon>Saprolegniomycetes</taxon>
        <taxon>Saprolegniales</taxon>
        <taxon>Achlyaceae</taxon>
        <taxon>Thraustotheca</taxon>
    </lineage>
</organism>
<keyword evidence="3 6" id="KW-0418">Kinase</keyword>
<evidence type="ECO:0000313" key="7">
    <source>
        <dbReference type="Proteomes" id="UP000243217"/>
    </source>
</evidence>
<dbReference type="Proteomes" id="UP000243217">
    <property type="component" value="Unassembled WGS sequence"/>
</dbReference>
<name>A0A1V9Z287_9STRA</name>
<dbReference type="PANTHER" id="PTHR44329">
    <property type="entry name" value="SERINE/THREONINE-PROTEIN KINASE TNNI3K-RELATED"/>
    <property type="match status" value="1"/>
</dbReference>
<dbReference type="Gene3D" id="1.10.510.10">
    <property type="entry name" value="Transferase(Phosphotransferase) domain 1"/>
    <property type="match status" value="1"/>
</dbReference>
<dbReference type="SUPFAM" id="SSF56112">
    <property type="entry name" value="Protein kinase-like (PK-like)"/>
    <property type="match status" value="1"/>
</dbReference>
<dbReference type="InterPro" id="IPR000719">
    <property type="entry name" value="Prot_kinase_dom"/>
</dbReference>
<dbReference type="OrthoDB" id="28230at2759"/>
<dbReference type="PANTHER" id="PTHR44329:SF288">
    <property type="entry name" value="MITOGEN-ACTIVATED PROTEIN KINASE KINASE KINASE 20"/>
    <property type="match status" value="1"/>
</dbReference>
<keyword evidence="7" id="KW-1185">Reference proteome</keyword>
<dbReference type="AlphaFoldDB" id="A0A1V9Z287"/>
<dbReference type="Pfam" id="PF07714">
    <property type="entry name" value="PK_Tyr_Ser-Thr"/>
    <property type="match status" value="1"/>
</dbReference>
<dbReference type="InterPro" id="IPR011009">
    <property type="entry name" value="Kinase-like_dom_sf"/>
</dbReference>
<keyword evidence="2" id="KW-0547">Nucleotide-binding</keyword>
<evidence type="ECO:0000256" key="2">
    <source>
        <dbReference type="ARBA" id="ARBA00022741"/>
    </source>
</evidence>